<name>A0A0H5QWY2_9EUKA</name>
<dbReference type="AlphaFoldDB" id="A0A0H5QWY2"/>
<organism evidence="1">
    <name type="scientific">Spongospora subterranea</name>
    <dbReference type="NCBI Taxonomy" id="70186"/>
    <lineage>
        <taxon>Eukaryota</taxon>
        <taxon>Sar</taxon>
        <taxon>Rhizaria</taxon>
        <taxon>Endomyxa</taxon>
        <taxon>Phytomyxea</taxon>
        <taxon>Plasmodiophorida</taxon>
        <taxon>Plasmodiophoridae</taxon>
        <taxon>Spongospora</taxon>
    </lineage>
</organism>
<sequence length="100" mass="11319">MMFYSNREWTYKLAMGSSPTNNITDEAAPNIDSSSIDLSDIFAQADAIDIDALDKFEIAAAKRAHSILFQDGSYQSIEKSPTPLWQFVRLFAGMRRFRTC</sequence>
<accession>A0A0H5QWY2</accession>
<proteinExistence type="predicted"/>
<dbReference type="EMBL" id="HACM01006046">
    <property type="protein sequence ID" value="CRZ06488.1"/>
    <property type="molecule type" value="Transcribed_RNA"/>
</dbReference>
<evidence type="ECO:0000313" key="1">
    <source>
        <dbReference type="EMBL" id="CRZ06488.1"/>
    </source>
</evidence>
<protein>
    <submittedName>
        <fullName evidence="1">Uncharacterized protein</fullName>
    </submittedName>
</protein>
<reference evidence="1" key="1">
    <citation type="submission" date="2015-04" db="EMBL/GenBank/DDBJ databases">
        <title>The genome sequence of the plant pathogenic Rhizarian Plasmodiophora brassicae reveals insights in its biotrophic life cycle and the origin of chitin synthesis.</title>
        <authorList>
            <person name="Schwelm A."/>
            <person name="Fogelqvist J."/>
            <person name="Knaust A."/>
            <person name="Julke S."/>
            <person name="Lilja T."/>
            <person name="Dhandapani V."/>
            <person name="Bonilla-Rosso G."/>
            <person name="Karlsson M."/>
            <person name="Shevchenko A."/>
            <person name="Choi S.R."/>
            <person name="Kim H.G."/>
            <person name="Park J.Y."/>
            <person name="Lim Y.P."/>
            <person name="Ludwig-Muller J."/>
            <person name="Dixelius C."/>
        </authorList>
    </citation>
    <scope>NUCLEOTIDE SEQUENCE</scope>
    <source>
        <tissue evidence="1">Potato root galls</tissue>
    </source>
</reference>